<sequence>MSGDSDSANFSKLLLTNGDGHFPYVEVPDTILVPEELGSCVEKQENLNARVYPGLSLNGKHLDWLPVQAVVSPQNANVSKLNKWLMSEFPGQEKVYKSIDTTTNDDEAVQYPTEFLYSTELSGMPPHLLDPPQTRNGTRCVVTRLHDNLIEATIILQR</sequence>
<proteinExistence type="predicted"/>
<dbReference type="PANTHER" id="PTHR10492">
    <property type="match status" value="1"/>
</dbReference>
<name>A0AA36BCN2_OCTVU</name>
<dbReference type="Proteomes" id="UP001162480">
    <property type="component" value="Chromosome 13"/>
</dbReference>
<accession>A0AA36BCN2</accession>
<evidence type="ECO:0000313" key="2">
    <source>
        <dbReference type="Proteomes" id="UP001162480"/>
    </source>
</evidence>
<protein>
    <submittedName>
        <fullName evidence="1">ATP-dependent DNA helicase pif1-like</fullName>
    </submittedName>
</protein>
<organism evidence="1 2">
    <name type="scientific">Octopus vulgaris</name>
    <name type="common">Common octopus</name>
    <dbReference type="NCBI Taxonomy" id="6645"/>
    <lineage>
        <taxon>Eukaryota</taxon>
        <taxon>Metazoa</taxon>
        <taxon>Spiralia</taxon>
        <taxon>Lophotrochozoa</taxon>
        <taxon>Mollusca</taxon>
        <taxon>Cephalopoda</taxon>
        <taxon>Coleoidea</taxon>
        <taxon>Octopodiformes</taxon>
        <taxon>Octopoda</taxon>
        <taxon>Incirrata</taxon>
        <taxon>Octopodidae</taxon>
        <taxon>Octopus</taxon>
    </lineage>
</organism>
<evidence type="ECO:0000313" key="1">
    <source>
        <dbReference type="EMBL" id="CAI9731943.1"/>
    </source>
</evidence>
<dbReference type="GO" id="GO:0004386">
    <property type="term" value="F:helicase activity"/>
    <property type="evidence" value="ECO:0007669"/>
    <property type="project" value="UniProtKB-KW"/>
</dbReference>
<reference evidence="1" key="1">
    <citation type="submission" date="2023-08" db="EMBL/GenBank/DDBJ databases">
        <authorList>
            <person name="Alioto T."/>
            <person name="Alioto T."/>
            <person name="Gomez Garrido J."/>
        </authorList>
    </citation>
    <scope>NUCLEOTIDE SEQUENCE</scope>
</reference>
<keyword evidence="2" id="KW-1185">Reference proteome</keyword>
<dbReference type="AlphaFoldDB" id="A0AA36BCN2"/>
<gene>
    <name evidence="1" type="ORF">OCTVUL_1B000732</name>
</gene>
<dbReference type="EMBL" id="OX597826">
    <property type="protein sequence ID" value="CAI9731943.1"/>
    <property type="molecule type" value="Genomic_DNA"/>
</dbReference>